<dbReference type="Proteomes" id="UP001596072">
    <property type="component" value="Unassembled WGS sequence"/>
</dbReference>
<dbReference type="EMBL" id="JBHSNS010000016">
    <property type="protein sequence ID" value="MFC5731506.1"/>
    <property type="molecule type" value="Genomic_DNA"/>
</dbReference>
<evidence type="ECO:0000256" key="1">
    <source>
        <dbReference type="SAM" id="MobiDB-lite"/>
    </source>
</evidence>
<organism evidence="3 4">
    <name type="scientific">Nocardioides vastitatis</name>
    <dbReference type="NCBI Taxonomy" id="2568655"/>
    <lineage>
        <taxon>Bacteria</taxon>
        <taxon>Bacillati</taxon>
        <taxon>Actinomycetota</taxon>
        <taxon>Actinomycetes</taxon>
        <taxon>Propionibacteriales</taxon>
        <taxon>Nocardioidaceae</taxon>
        <taxon>Nocardioides</taxon>
    </lineage>
</organism>
<protein>
    <submittedName>
        <fullName evidence="3">NADPH-dependent FMN reductase</fullName>
        <ecNumber evidence="3">1.-.-.-</ecNumber>
    </submittedName>
</protein>
<dbReference type="PANTHER" id="PTHR30543:SF21">
    <property type="entry name" value="NAD(P)H-DEPENDENT FMN REDUCTASE LOT6"/>
    <property type="match status" value="1"/>
</dbReference>
<keyword evidence="3" id="KW-0560">Oxidoreductase</keyword>
<reference evidence="4" key="1">
    <citation type="journal article" date="2019" name="Int. J. Syst. Evol. Microbiol.">
        <title>The Global Catalogue of Microorganisms (GCM) 10K type strain sequencing project: providing services to taxonomists for standard genome sequencing and annotation.</title>
        <authorList>
            <consortium name="The Broad Institute Genomics Platform"/>
            <consortium name="The Broad Institute Genome Sequencing Center for Infectious Disease"/>
            <person name="Wu L."/>
            <person name="Ma J."/>
        </authorList>
    </citation>
    <scope>NUCLEOTIDE SEQUENCE [LARGE SCALE GENOMIC DNA]</scope>
    <source>
        <strain evidence="4">YIM 94188</strain>
    </source>
</reference>
<dbReference type="GO" id="GO:0016491">
    <property type="term" value="F:oxidoreductase activity"/>
    <property type="evidence" value="ECO:0007669"/>
    <property type="project" value="UniProtKB-KW"/>
</dbReference>
<evidence type="ECO:0000259" key="2">
    <source>
        <dbReference type="Pfam" id="PF03358"/>
    </source>
</evidence>
<comment type="caution">
    <text evidence="3">The sequence shown here is derived from an EMBL/GenBank/DDBJ whole genome shotgun (WGS) entry which is preliminary data.</text>
</comment>
<evidence type="ECO:0000313" key="4">
    <source>
        <dbReference type="Proteomes" id="UP001596072"/>
    </source>
</evidence>
<accession>A0ABW0ZPE0</accession>
<dbReference type="InterPro" id="IPR050712">
    <property type="entry name" value="NAD(P)H-dep_reductase"/>
</dbReference>
<keyword evidence="4" id="KW-1185">Reference proteome</keyword>
<dbReference type="InterPro" id="IPR029039">
    <property type="entry name" value="Flavoprotein-like_sf"/>
</dbReference>
<dbReference type="InterPro" id="IPR005025">
    <property type="entry name" value="FMN_Rdtase-like_dom"/>
</dbReference>
<feature type="region of interest" description="Disordered" evidence="1">
    <location>
        <begin position="1"/>
        <end position="20"/>
    </location>
</feature>
<name>A0ABW0ZPE0_9ACTN</name>
<proteinExistence type="predicted"/>
<dbReference type="RefSeq" id="WP_206055925.1">
    <property type="nucleotide sequence ID" value="NZ_JBHSNS010000016.1"/>
</dbReference>
<sequence length="223" mass="23379">MTRVTPGMNGENPGAAPHQGSRVDMSVAVMTRQVAAHDPRPLIVGLGGTLSEASSSERALRFALDAAAAYGARTKLFSAQALDLPMYSVDRSRRTPAAIALVDALAEADGVIIATPAYHGGISGLVKNALDYIEDLRADERPYLDGRAVGCIVCAYGWQATTTTLVSLRSTVHALRGWPTPLGVAINSSQTTFDGPGSVSDARCADQLSALGRQVVDFVGARR</sequence>
<gene>
    <name evidence="3" type="ORF">ACFPQB_21525</name>
</gene>
<feature type="domain" description="NADPH-dependent FMN reductase-like" evidence="2">
    <location>
        <begin position="43"/>
        <end position="187"/>
    </location>
</feature>
<dbReference type="SUPFAM" id="SSF52218">
    <property type="entry name" value="Flavoproteins"/>
    <property type="match status" value="1"/>
</dbReference>
<dbReference type="Gene3D" id="3.40.50.360">
    <property type="match status" value="1"/>
</dbReference>
<dbReference type="PANTHER" id="PTHR30543">
    <property type="entry name" value="CHROMATE REDUCTASE"/>
    <property type="match status" value="1"/>
</dbReference>
<dbReference type="EC" id="1.-.-.-" evidence="3"/>
<evidence type="ECO:0000313" key="3">
    <source>
        <dbReference type="EMBL" id="MFC5731506.1"/>
    </source>
</evidence>
<dbReference type="Pfam" id="PF03358">
    <property type="entry name" value="FMN_red"/>
    <property type="match status" value="1"/>
</dbReference>